<evidence type="ECO:0000313" key="2">
    <source>
        <dbReference type="EMBL" id="EMC95490.1"/>
    </source>
</evidence>
<evidence type="ECO:0000313" key="3">
    <source>
        <dbReference type="Proteomes" id="UP000011761"/>
    </source>
</evidence>
<proteinExistence type="predicted"/>
<dbReference type="Pfam" id="PF08631">
    <property type="entry name" value="SPO22"/>
    <property type="match status" value="1"/>
</dbReference>
<accession>M2N9L9</accession>
<dbReference type="PANTHER" id="PTHR40375:SF2">
    <property type="entry name" value="SPORULATION-SPECIFIC PROTEIN 22"/>
    <property type="match status" value="1"/>
</dbReference>
<dbReference type="GO" id="GO:0051321">
    <property type="term" value="P:meiotic cell cycle"/>
    <property type="evidence" value="ECO:0007669"/>
    <property type="project" value="UniProtKB-KW"/>
</dbReference>
<dbReference type="KEGG" id="bcom:BAUCODRAFT_123922"/>
<dbReference type="OrthoDB" id="65716at2759"/>
<keyword evidence="3" id="KW-1185">Reference proteome</keyword>
<evidence type="ECO:0000256" key="1">
    <source>
        <dbReference type="ARBA" id="ARBA00023254"/>
    </source>
</evidence>
<keyword evidence="1" id="KW-0469">Meiosis</keyword>
<name>M2N9L9_BAUPA</name>
<dbReference type="InterPro" id="IPR039057">
    <property type="entry name" value="Spo22/ZIP4"/>
</dbReference>
<evidence type="ECO:0008006" key="4">
    <source>
        <dbReference type="Google" id="ProtNLM"/>
    </source>
</evidence>
<dbReference type="GeneID" id="19107831"/>
<dbReference type="eggNOG" id="KOG4814">
    <property type="taxonomic scope" value="Eukaryota"/>
</dbReference>
<dbReference type="HOGENOM" id="CLU_001453_0_0_1"/>
<reference evidence="2 3" key="1">
    <citation type="journal article" date="2012" name="PLoS Pathog.">
        <title>Diverse lifestyles and strategies of plant pathogenesis encoded in the genomes of eighteen Dothideomycetes fungi.</title>
        <authorList>
            <person name="Ohm R.A."/>
            <person name="Feau N."/>
            <person name="Henrissat B."/>
            <person name="Schoch C.L."/>
            <person name="Horwitz B.A."/>
            <person name="Barry K.W."/>
            <person name="Condon B.J."/>
            <person name="Copeland A.C."/>
            <person name="Dhillon B."/>
            <person name="Glaser F."/>
            <person name="Hesse C.N."/>
            <person name="Kosti I."/>
            <person name="LaButti K."/>
            <person name="Lindquist E.A."/>
            <person name="Lucas S."/>
            <person name="Salamov A.A."/>
            <person name="Bradshaw R.E."/>
            <person name="Ciuffetti L."/>
            <person name="Hamelin R.C."/>
            <person name="Kema G.H.J."/>
            <person name="Lawrence C."/>
            <person name="Scott J.A."/>
            <person name="Spatafora J.W."/>
            <person name="Turgeon B.G."/>
            <person name="de Wit P.J.G.M."/>
            <person name="Zhong S."/>
            <person name="Goodwin S.B."/>
            <person name="Grigoriev I.V."/>
        </authorList>
    </citation>
    <scope>NUCLEOTIDE SEQUENCE [LARGE SCALE GENOMIC DNA]</scope>
    <source>
        <strain evidence="2 3">UAMH 10762</strain>
    </source>
</reference>
<gene>
    <name evidence="2" type="ORF">BAUCODRAFT_123922</name>
</gene>
<dbReference type="AlphaFoldDB" id="M2N9L9"/>
<dbReference type="RefSeq" id="XP_007677932.1">
    <property type="nucleotide sequence ID" value="XM_007679742.1"/>
</dbReference>
<dbReference type="OMA" id="KLSRWIR"/>
<dbReference type="Proteomes" id="UP000011761">
    <property type="component" value="Unassembled WGS sequence"/>
</dbReference>
<dbReference type="GO" id="GO:0090173">
    <property type="term" value="P:regulation of synaptonemal complex assembly"/>
    <property type="evidence" value="ECO:0007669"/>
    <property type="project" value="InterPro"/>
</dbReference>
<sequence>MALWKPPKKGGNDGHLQHVVDLAARICTLLKDRLQPLPDIEQEVETTIKRSFPLPRSTISPGKANELDRLGSQLWNATTNLCRANEDERDASIALPTRRRVIVVFRVFGYLLIDAAHNVVPPRGKDFEQHVRTFKVALKACRSCLETSELGLAQGVLEKCSAYATAAVEDVPTIGVTNDKEADTEYHNTLNVLVVEYYLLRMTHAWKSDRFDLADHFFVKVSQATLATCASLTEKAADLFHRASRSLVKQKRWDAAIQWCERAIQSLNSCEMEELSFNVPELRLAITVTYVEALLASHVSDAQSRAAGLVEQLENAYGMSNRLTVALLRFRILTAIRPVDSDELQSTLSHIIRVVLLTEKTFRMVMQTLHEARHDSTQCALAALQQLIVSRLLVNIAPDGNDDEMACEWLERATVTYVLFATTLPEQASNPLTNSMLPLFDTIFNRTKRSFSPEATHTAQTLLWKKANIVSGDDIGVICRLLSHSLFDSAGQVNKARIGRKAISAALARNDANAAREAFFQLPAALQCESLTRFLLFKAALLDGDHELAYECLDIITKHADRDPSCLYACVLAAQQSNMRRLAVAAMQRLIGKQPTGVHLPSLLRCTARLLIGEIEAQQQLSDGTMEEIVTLFERASQSRDVFHNVIDEQWRSEIQWWSKNAFNFALRFCADMHPEHLVRLLAVCTALMAEHPTDDGIMHRDHFVNRKLLCNFLASSALIVLARANDDGSEYGMQCYLRARGEITDFRSSAETALKQRSSKHGDNDVTTRRLFELLKFDLECILKLQLWDELDEAVRYFLSFEGTNRWDTLTDLVLISHDRATAAGVNAAATARIPQLLQKCINETWKQDKDITKMARWLRLTFGTHAKDEECDFALKIVQQAAAVAKKGDDGETERYPDDELQWLATTAFNKAVDWLHARHVEAAEPWITAALELARYADDNGALHATLTHKRELAKKRARNAAASPV</sequence>
<dbReference type="InterPro" id="IPR013940">
    <property type="entry name" value="Spo22/ZIP4/TEX11"/>
</dbReference>
<dbReference type="EMBL" id="KB445557">
    <property type="protein sequence ID" value="EMC95490.1"/>
    <property type="molecule type" value="Genomic_DNA"/>
</dbReference>
<organism evidence="2 3">
    <name type="scientific">Baudoinia panamericana (strain UAMH 10762)</name>
    <name type="common">Angels' share fungus</name>
    <name type="synonym">Baudoinia compniacensis (strain UAMH 10762)</name>
    <dbReference type="NCBI Taxonomy" id="717646"/>
    <lineage>
        <taxon>Eukaryota</taxon>
        <taxon>Fungi</taxon>
        <taxon>Dikarya</taxon>
        <taxon>Ascomycota</taxon>
        <taxon>Pezizomycotina</taxon>
        <taxon>Dothideomycetes</taxon>
        <taxon>Dothideomycetidae</taxon>
        <taxon>Mycosphaerellales</taxon>
        <taxon>Teratosphaeriaceae</taxon>
        <taxon>Baudoinia</taxon>
    </lineage>
</organism>
<dbReference type="PANTHER" id="PTHR40375">
    <property type="entry name" value="SPORULATION-SPECIFIC PROTEIN 22"/>
    <property type="match status" value="1"/>
</dbReference>
<dbReference type="STRING" id="717646.M2N9L9"/>
<protein>
    <recommendedName>
        <fullName evidence="4">Protein ZIP4 homolog</fullName>
    </recommendedName>
</protein>